<dbReference type="EMBL" id="JADPVI010000003">
    <property type="protein sequence ID" value="MBF8457981.1"/>
    <property type="molecule type" value="Genomic_DNA"/>
</dbReference>
<evidence type="ECO:0000313" key="3">
    <source>
        <dbReference type="EMBL" id="MBF8457981.1"/>
    </source>
</evidence>
<feature type="domain" description="SMEK" evidence="2">
    <location>
        <begin position="9"/>
        <end position="145"/>
    </location>
</feature>
<proteinExistence type="predicted"/>
<dbReference type="RefSeq" id="WP_196080453.1">
    <property type="nucleotide sequence ID" value="NZ_JADPVI010000003.1"/>
</dbReference>
<protein>
    <submittedName>
        <fullName evidence="3">SMEK domain-containing protein</fullName>
    </submittedName>
</protein>
<dbReference type="NCBIfam" id="NF033859">
    <property type="entry name" value="SMEK_N"/>
    <property type="match status" value="1"/>
</dbReference>
<keyword evidence="4" id="KW-1185">Reference proteome</keyword>
<dbReference type="InterPro" id="IPR046919">
    <property type="entry name" value="ABC-3C_CTD10"/>
</dbReference>
<sequence length="323" mass="37960">MNRSKYFEYIEAKLHILAHRIQTKGKLNILNLHLHSENFYLHFFNLLYSLKLSNLNSSNQNVEAIDLIDHENKMIFQVSSTCTKQKIESTLSKDIFKKYKDYRFKFISISIDATDLRNKTFSNPHSISFDPKNDIYDLKSILNDILPKKAETQNKLYEFIKEELGEEIDIVKLDSNLATIINVLSLERWDDTIGDDKLNSFEIERKIQFNELNDARDIIEEFCIYYKKIDEKYTEFDLLGANKSNSVLNSIRKEYLTIKNKENKDKIFFTVIENVKNKVLKSGNLNSIPIDEIELCIDILVVDAFIRCKIFENPKEYKYVTTG</sequence>
<evidence type="ECO:0000313" key="4">
    <source>
        <dbReference type="Proteomes" id="UP000660070"/>
    </source>
</evidence>
<organism evidence="3 4">
    <name type="scientific">Kaistella gelatinilytica</name>
    <dbReference type="NCBI Taxonomy" id="2787636"/>
    <lineage>
        <taxon>Bacteria</taxon>
        <taxon>Pseudomonadati</taxon>
        <taxon>Bacteroidota</taxon>
        <taxon>Flavobacteriia</taxon>
        <taxon>Flavobacteriales</taxon>
        <taxon>Weeksellaceae</taxon>
        <taxon>Chryseobacterium group</taxon>
        <taxon>Kaistella</taxon>
    </lineage>
</organism>
<dbReference type="Pfam" id="PF21941">
    <property type="entry name" value="SMEK_N"/>
    <property type="match status" value="1"/>
</dbReference>
<gene>
    <name evidence="3" type="ORF">IV494_12415</name>
</gene>
<evidence type="ECO:0000259" key="2">
    <source>
        <dbReference type="Pfam" id="PF21941"/>
    </source>
</evidence>
<feature type="domain" description="ABC-three component systems C-terminal" evidence="1">
    <location>
        <begin position="175"/>
        <end position="312"/>
    </location>
</feature>
<name>A0ABS0FE79_9FLAO</name>
<accession>A0ABS0FE79</accession>
<comment type="caution">
    <text evidence="3">The sequence shown here is derived from an EMBL/GenBank/DDBJ whole genome shotgun (WGS) entry which is preliminary data.</text>
</comment>
<dbReference type="Proteomes" id="UP000660070">
    <property type="component" value="Unassembled WGS sequence"/>
</dbReference>
<dbReference type="Pfam" id="PF20275">
    <property type="entry name" value="CTD10"/>
    <property type="match status" value="1"/>
</dbReference>
<reference evidence="3 4" key="1">
    <citation type="submission" date="2020-11" db="EMBL/GenBank/DDBJ databases">
        <title>Kaistella gelatinilytica sp. nov., a flavobacterium isolated from Antarctic Soil.</title>
        <authorList>
            <person name="Li J."/>
        </authorList>
    </citation>
    <scope>NUCLEOTIDE SEQUENCE [LARGE SCALE GENOMIC DNA]</scope>
    <source>
        <strain evidence="3 4">G5-32</strain>
    </source>
</reference>
<evidence type="ECO:0000259" key="1">
    <source>
        <dbReference type="Pfam" id="PF20275"/>
    </source>
</evidence>
<dbReference type="InterPro" id="IPR047740">
    <property type="entry name" value="SMEK_dom"/>
</dbReference>